<evidence type="ECO:0000256" key="4">
    <source>
        <dbReference type="SAM" id="Phobius"/>
    </source>
</evidence>
<accession>A0A3N4PXT2</accession>
<feature type="transmembrane region" description="Helical" evidence="4">
    <location>
        <begin position="337"/>
        <end position="356"/>
    </location>
</feature>
<feature type="transmembrane region" description="Helical" evidence="4">
    <location>
        <begin position="391"/>
        <end position="412"/>
    </location>
</feature>
<organism evidence="5 6">
    <name type="scientific">Chitinophaga lutea</name>
    <dbReference type="NCBI Taxonomy" id="2488634"/>
    <lineage>
        <taxon>Bacteria</taxon>
        <taxon>Pseudomonadati</taxon>
        <taxon>Bacteroidota</taxon>
        <taxon>Chitinophagia</taxon>
        <taxon>Chitinophagales</taxon>
        <taxon>Chitinophagaceae</taxon>
        <taxon>Chitinophaga</taxon>
    </lineage>
</organism>
<dbReference type="InterPro" id="IPR019734">
    <property type="entry name" value="TPR_rpt"/>
</dbReference>
<feature type="repeat" description="TPR" evidence="3">
    <location>
        <begin position="104"/>
        <end position="137"/>
    </location>
</feature>
<keyword evidence="6" id="KW-1185">Reference proteome</keyword>
<keyword evidence="4" id="KW-0812">Transmembrane</keyword>
<keyword evidence="4" id="KW-0472">Membrane</keyword>
<dbReference type="Gene3D" id="1.25.40.10">
    <property type="entry name" value="Tetratricopeptide repeat domain"/>
    <property type="match status" value="1"/>
</dbReference>
<feature type="transmembrane region" description="Helical" evidence="4">
    <location>
        <begin position="363"/>
        <end position="385"/>
    </location>
</feature>
<name>A0A3N4PXT2_9BACT</name>
<dbReference type="OrthoDB" id="1489995at2"/>
<dbReference type="SMART" id="SM00028">
    <property type="entry name" value="TPR"/>
    <property type="match status" value="5"/>
</dbReference>
<feature type="repeat" description="TPR" evidence="3">
    <location>
        <begin position="172"/>
        <end position="205"/>
    </location>
</feature>
<dbReference type="SUPFAM" id="SSF48452">
    <property type="entry name" value="TPR-like"/>
    <property type="match status" value="1"/>
</dbReference>
<keyword evidence="1" id="KW-0677">Repeat</keyword>
<dbReference type="InterPro" id="IPR011990">
    <property type="entry name" value="TPR-like_helical_dom_sf"/>
</dbReference>
<comment type="caution">
    <text evidence="5">The sequence shown here is derived from an EMBL/GenBank/DDBJ whole genome shotgun (WGS) entry which is preliminary data.</text>
</comment>
<evidence type="ECO:0000256" key="1">
    <source>
        <dbReference type="ARBA" id="ARBA00022737"/>
    </source>
</evidence>
<protein>
    <submittedName>
        <fullName evidence="5">Uncharacterized protein</fullName>
    </submittedName>
</protein>
<dbReference type="PROSITE" id="PS50005">
    <property type="entry name" value="TPR"/>
    <property type="match status" value="2"/>
</dbReference>
<sequence length="417" mass="47192">MDPMLQRAALLLRQHKYKEAEAILGRLMTERPDDVEVMAFYVDALIIMDQHEKAMKLVHTAMGLRPDFGHLYYQRARIRMHNQEPYEGIEQDLEQAIALDPLEADYFAMYALVKMDRKQFAKAQELAESALEVDPENIMALNARSMALLKQGRKEESFDTIEGAFRHDPQNAFTHANHGWGLLEKGSAREALHHFSEALRIDPNMELAQSGMLEALKARYFLYRIFMKFNFWLGNLTAKYQWGVLIGLYLAIRGLRSVIASYPSAEPFAFPVLILLLVFAFSTWIITPVSNLFLRLNRYGKHLLDGKARLSSNFVGISVLIALTGGAAWLATQSEPWQAVFFFGLTMMIPLGTMLLPERRAAVLVAYTIGMALIGVAAIATAFISGTLFNAYTGVYMVALFIYQWVANAMMIKQSNR</sequence>
<evidence type="ECO:0000256" key="2">
    <source>
        <dbReference type="ARBA" id="ARBA00022803"/>
    </source>
</evidence>
<evidence type="ECO:0000256" key="3">
    <source>
        <dbReference type="PROSITE-ProRule" id="PRU00339"/>
    </source>
</evidence>
<keyword evidence="2 3" id="KW-0802">TPR repeat</keyword>
<dbReference type="EMBL" id="RPDH01000002">
    <property type="protein sequence ID" value="RPE08470.1"/>
    <property type="molecule type" value="Genomic_DNA"/>
</dbReference>
<dbReference type="Pfam" id="PF14559">
    <property type="entry name" value="TPR_19"/>
    <property type="match status" value="1"/>
</dbReference>
<dbReference type="PANTHER" id="PTHR44858:SF1">
    <property type="entry name" value="UDP-N-ACETYLGLUCOSAMINE--PEPTIDE N-ACETYLGLUCOSAMINYLTRANSFERASE SPINDLY-RELATED"/>
    <property type="match status" value="1"/>
</dbReference>
<reference evidence="5 6" key="1">
    <citation type="submission" date="2018-11" db="EMBL/GenBank/DDBJ databases">
        <title>Chitinophaga lutea sp.nov., isolate from arsenic contaminated soil.</title>
        <authorList>
            <person name="Zong Y."/>
        </authorList>
    </citation>
    <scope>NUCLEOTIDE SEQUENCE [LARGE SCALE GENOMIC DNA]</scope>
    <source>
        <strain evidence="5 6">ZY74</strain>
    </source>
</reference>
<feature type="transmembrane region" description="Helical" evidence="4">
    <location>
        <begin position="272"/>
        <end position="294"/>
    </location>
</feature>
<keyword evidence="4" id="KW-1133">Transmembrane helix</keyword>
<dbReference type="Pfam" id="PF13432">
    <property type="entry name" value="TPR_16"/>
    <property type="match status" value="1"/>
</dbReference>
<evidence type="ECO:0000313" key="5">
    <source>
        <dbReference type="EMBL" id="RPE08470.1"/>
    </source>
</evidence>
<dbReference type="InterPro" id="IPR050498">
    <property type="entry name" value="Ycf3"/>
</dbReference>
<dbReference type="RefSeq" id="WP_123847473.1">
    <property type="nucleotide sequence ID" value="NZ_RPDH01000002.1"/>
</dbReference>
<gene>
    <name evidence="5" type="ORF">EGT74_15605</name>
</gene>
<proteinExistence type="predicted"/>
<dbReference type="AlphaFoldDB" id="A0A3N4PXT2"/>
<dbReference type="PANTHER" id="PTHR44858">
    <property type="entry name" value="TETRATRICOPEPTIDE REPEAT PROTEIN 6"/>
    <property type="match status" value="1"/>
</dbReference>
<evidence type="ECO:0000313" key="6">
    <source>
        <dbReference type="Proteomes" id="UP000278351"/>
    </source>
</evidence>
<feature type="transmembrane region" description="Helical" evidence="4">
    <location>
        <begin position="229"/>
        <end position="252"/>
    </location>
</feature>
<feature type="transmembrane region" description="Helical" evidence="4">
    <location>
        <begin position="314"/>
        <end position="331"/>
    </location>
</feature>
<dbReference type="Proteomes" id="UP000278351">
    <property type="component" value="Unassembled WGS sequence"/>
</dbReference>